<dbReference type="InterPro" id="IPR013815">
    <property type="entry name" value="ATP_grasp_subdomain_1"/>
</dbReference>
<proteinExistence type="predicted"/>
<evidence type="ECO:0000313" key="5">
    <source>
        <dbReference type="Proteomes" id="UP000238949"/>
    </source>
</evidence>
<dbReference type="GO" id="GO:0018169">
    <property type="term" value="F:ribosomal S6-glutamic acid ligase activity"/>
    <property type="evidence" value="ECO:0007669"/>
    <property type="project" value="TreeGrafter"/>
</dbReference>
<keyword evidence="4" id="KW-0436">Ligase</keyword>
<dbReference type="Proteomes" id="UP000238949">
    <property type="component" value="Unassembled WGS sequence"/>
</dbReference>
<dbReference type="GO" id="GO:0046872">
    <property type="term" value="F:metal ion binding"/>
    <property type="evidence" value="ECO:0007669"/>
    <property type="project" value="InterPro"/>
</dbReference>
<reference evidence="5" key="1">
    <citation type="journal article" date="2020" name="Int. J. Syst. Evol. Microbiol.">
        <title>Alteromonas alba sp. nov., a marine bacterium isolated from the seawater of the West Pacific Ocean.</title>
        <authorList>
            <person name="Sun C."/>
            <person name="Wu Y.-H."/>
            <person name="Xamxidin M."/>
            <person name="Cheng H."/>
            <person name="Xu X.-W."/>
        </authorList>
    </citation>
    <scope>NUCLEOTIDE SEQUENCE [LARGE SCALE GENOMIC DNA]</scope>
    <source>
        <strain evidence="5">190</strain>
    </source>
</reference>
<accession>A0A2S9VEI3</accession>
<dbReference type="GO" id="GO:0005737">
    <property type="term" value="C:cytoplasm"/>
    <property type="evidence" value="ECO:0007669"/>
    <property type="project" value="TreeGrafter"/>
</dbReference>
<keyword evidence="1" id="KW-0464">Manganese</keyword>
<dbReference type="EMBL" id="PVNP01000032">
    <property type="protein sequence ID" value="PRO74872.1"/>
    <property type="molecule type" value="Genomic_DNA"/>
</dbReference>
<evidence type="ECO:0000259" key="3">
    <source>
        <dbReference type="PROSITE" id="PS50975"/>
    </source>
</evidence>
<evidence type="ECO:0000313" key="4">
    <source>
        <dbReference type="EMBL" id="PRO74872.1"/>
    </source>
</evidence>
<comment type="caution">
    <text evidence="4">The sequence shown here is derived from an EMBL/GenBank/DDBJ whole genome shotgun (WGS) entry which is preliminary data.</text>
</comment>
<protein>
    <submittedName>
        <fullName evidence="4">Carboxylate--amine ligase</fullName>
    </submittedName>
</protein>
<dbReference type="InterPro" id="IPR013651">
    <property type="entry name" value="ATP-grasp_RimK-type"/>
</dbReference>
<dbReference type="PROSITE" id="PS50975">
    <property type="entry name" value="ATP_GRASP"/>
    <property type="match status" value="1"/>
</dbReference>
<dbReference type="RefSeq" id="WP_105933468.1">
    <property type="nucleotide sequence ID" value="NZ_PVNP01000032.1"/>
</dbReference>
<dbReference type="InterPro" id="IPR025839">
    <property type="entry name" value="RLAN_dom"/>
</dbReference>
<keyword evidence="2" id="KW-0547">Nucleotide-binding</keyword>
<organism evidence="4 5">
    <name type="scientific">Alteromonas alba</name>
    <dbReference type="NCBI Taxonomy" id="2079529"/>
    <lineage>
        <taxon>Bacteria</taxon>
        <taxon>Pseudomonadati</taxon>
        <taxon>Pseudomonadota</taxon>
        <taxon>Gammaproteobacteria</taxon>
        <taxon>Alteromonadales</taxon>
        <taxon>Alteromonadaceae</taxon>
        <taxon>Alteromonas/Salinimonas group</taxon>
        <taxon>Alteromonas</taxon>
    </lineage>
</organism>
<dbReference type="PANTHER" id="PTHR21621">
    <property type="entry name" value="RIBOSOMAL PROTEIN S6 MODIFICATION PROTEIN"/>
    <property type="match status" value="1"/>
</dbReference>
<keyword evidence="2" id="KW-0067">ATP-binding</keyword>
<dbReference type="OrthoDB" id="9800957at2"/>
<dbReference type="Gene3D" id="3.30.470.20">
    <property type="entry name" value="ATP-grasp fold, B domain"/>
    <property type="match status" value="1"/>
</dbReference>
<evidence type="ECO:0000256" key="1">
    <source>
        <dbReference type="ARBA" id="ARBA00023211"/>
    </source>
</evidence>
<name>A0A2S9VEI3_9ALTE</name>
<dbReference type="Pfam" id="PF14401">
    <property type="entry name" value="RLAN"/>
    <property type="match status" value="1"/>
</dbReference>
<feature type="domain" description="ATP-grasp" evidence="3">
    <location>
        <begin position="281"/>
        <end position="473"/>
    </location>
</feature>
<dbReference type="Gene3D" id="3.30.1490.20">
    <property type="entry name" value="ATP-grasp fold, A domain"/>
    <property type="match status" value="1"/>
</dbReference>
<sequence>MHHTLIVANQHIMLDVPSLTVLSFEQYLADYPKWNEPKTRVINLCDTDQYLSNGYYCSLLAEARQHRVIPSVNTINDLRLVKAGQEGQSLVIKPQEKAIIESLGGEFFVCFGKTEDSRLKRIAASAFNRYPSPLLKLTVRQEQASVACESVGFNAIPDALHSSFVERLSQYTQQQWRTSAKSKQSRWDMAILVDPEESTPPSDKKAIAQFVKAAGKAGFHAEVVTAETIGDVAQYDALFIRETTAIDHQTYRLARAAEREGVVVMDDSQSILRCCNKIFLQDAFSYHKVPAPKSQFVTDAELTTCEALIDALQLPIILKLPESSFSKGVYKVETLAALHDKLAMMLEASALVLAQEYIFTEFDWRIGMLGGRPIYACKYFMARNHWQIYNHADGKSDSGDFVTMPTFEVPKQVLKAAIAAADVAGKGLYGVDIKQRGNKVYVIEVNDNPNIDAGIEDKYLGNELYLLIMQEFVSRLERRGRQA</sequence>
<dbReference type="GO" id="GO:0005524">
    <property type="term" value="F:ATP binding"/>
    <property type="evidence" value="ECO:0007669"/>
    <property type="project" value="UniProtKB-UniRule"/>
</dbReference>
<keyword evidence="5" id="KW-1185">Reference proteome</keyword>
<dbReference type="Pfam" id="PF08443">
    <property type="entry name" value="RimK"/>
    <property type="match status" value="1"/>
</dbReference>
<dbReference type="AlphaFoldDB" id="A0A2S9VEI3"/>
<dbReference type="SUPFAM" id="SSF56059">
    <property type="entry name" value="Glutathione synthetase ATP-binding domain-like"/>
    <property type="match status" value="1"/>
</dbReference>
<evidence type="ECO:0000256" key="2">
    <source>
        <dbReference type="PROSITE-ProRule" id="PRU00409"/>
    </source>
</evidence>
<dbReference type="InterPro" id="IPR011761">
    <property type="entry name" value="ATP-grasp"/>
</dbReference>
<dbReference type="PANTHER" id="PTHR21621:SF0">
    <property type="entry name" value="BETA-CITRYLGLUTAMATE SYNTHASE B-RELATED"/>
    <property type="match status" value="1"/>
</dbReference>
<gene>
    <name evidence="4" type="ORF">C6Y40_04075</name>
</gene>
<dbReference type="GO" id="GO:0009432">
    <property type="term" value="P:SOS response"/>
    <property type="evidence" value="ECO:0007669"/>
    <property type="project" value="TreeGrafter"/>
</dbReference>